<dbReference type="SUPFAM" id="SSF51905">
    <property type="entry name" value="FAD/NAD(P)-binding domain"/>
    <property type="match status" value="1"/>
</dbReference>
<protein>
    <recommendedName>
        <fullName evidence="8">FAD-binding domain-containing protein</fullName>
    </recommendedName>
</protein>
<evidence type="ECO:0000256" key="3">
    <source>
        <dbReference type="ARBA" id="ARBA00022827"/>
    </source>
</evidence>
<evidence type="ECO:0000259" key="8">
    <source>
        <dbReference type="Pfam" id="PF01494"/>
    </source>
</evidence>
<keyword evidence="7" id="KW-1133">Transmembrane helix</keyword>
<sequence length="463" mass="50601">MTEDIPDEKCAQSTPAPISTGIVVIIVGLGIAGLTAAIECHRKGHSVIGFEKKPDPYQFGDLICLSGNSVGVLAQWDNGSVMGFLKDNRSYLHSIEAYDEAGDLKDKTPVNPDDATQGFVLRRSGLLKGLYQYAQKLGLDLRFGVQVEEYWETEGNAGVIVGKIRIGADCVIASDGVHSRARGIITGEDPAPQETGGAIFRSHFDAHLIADNPEARWILEGTAEKDRFEGYFGKNVAVMVGTLGKGQHVFWSCPHKDVKGVSEAWAQVADVNPVLEYIKDWPTGQKLAAIISKTPRGNCFNHLLLSRDPLNSWVSKGGRMIVIGDAAHPFLPHTGQGANQSIEDAAVVAICLELAGRDRIPLALRVTEKLRHKRVSVIQRGSIEVQKNDHKANWDSSNTEDRPSTAARPTWVFSHDCAKHAYEEFNIVANAITNGQDYIETNVPADGIFRRVDDYHNTTRGSN</sequence>
<dbReference type="InterPro" id="IPR050493">
    <property type="entry name" value="FAD-dep_Monooxygenase_BioMet"/>
</dbReference>
<evidence type="ECO:0000256" key="6">
    <source>
        <dbReference type="SAM" id="MobiDB-lite"/>
    </source>
</evidence>
<dbReference type="InterPro" id="IPR036188">
    <property type="entry name" value="FAD/NAD-bd_sf"/>
</dbReference>
<name>A0A9W4P8T3_9EURO</name>
<dbReference type="Pfam" id="PF01494">
    <property type="entry name" value="FAD_binding_3"/>
    <property type="match status" value="1"/>
</dbReference>
<comment type="similarity">
    <text evidence="1">Belongs to the paxM FAD-dependent monooxygenase family.</text>
</comment>
<evidence type="ECO:0000256" key="1">
    <source>
        <dbReference type="ARBA" id="ARBA00007992"/>
    </source>
</evidence>
<dbReference type="GO" id="GO:0004497">
    <property type="term" value="F:monooxygenase activity"/>
    <property type="evidence" value="ECO:0007669"/>
    <property type="project" value="UniProtKB-KW"/>
</dbReference>
<reference evidence="9" key="1">
    <citation type="submission" date="2021-07" db="EMBL/GenBank/DDBJ databases">
        <authorList>
            <person name="Branca A.L. A."/>
        </authorList>
    </citation>
    <scope>NUCLEOTIDE SEQUENCE</scope>
</reference>
<dbReference type="InterPro" id="IPR002938">
    <property type="entry name" value="FAD-bd"/>
</dbReference>
<feature type="compositionally biased region" description="Basic and acidic residues" evidence="6">
    <location>
        <begin position="387"/>
        <end position="403"/>
    </location>
</feature>
<comment type="caution">
    <text evidence="9">The sequence shown here is derived from an EMBL/GenBank/DDBJ whole genome shotgun (WGS) entry which is preliminary data.</text>
</comment>
<dbReference type="PANTHER" id="PTHR13789:SF236">
    <property type="entry name" value="MONOOXYGENASE, PUTATIVE (AFU_ORTHOLOGUE AFUA_6G12060)-RELATED"/>
    <property type="match status" value="1"/>
</dbReference>
<evidence type="ECO:0000256" key="7">
    <source>
        <dbReference type="SAM" id="Phobius"/>
    </source>
</evidence>
<gene>
    <name evidence="9" type="ORF">PEGY_LOCUS10134</name>
</gene>
<dbReference type="PANTHER" id="PTHR13789">
    <property type="entry name" value="MONOOXYGENASE"/>
    <property type="match status" value="1"/>
</dbReference>
<keyword evidence="2" id="KW-0285">Flavoprotein</keyword>
<evidence type="ECO:0000256" key="5">
    <source>
        <dbReference type="ARBA" id="ARBA00023033"/>
    </source>
</evidence>
<keyword evidence="3" id="KW-0274">FAD</keyword>
<dbReference type="OrthoDB" id="16820at2759"/>
<keyword evidence="4" id="KW-0560">Oxidoreductase</keyword>
<evidence type="ECO:0000313" key="10">
    <source>
        <dbReference type="Proteomes" id="UP001154252"/>
    </source>
</evidence>
<dbReference type="Proteomes" id="UP001154252">
    <property type="component" value="Unassembled WGS sequence"/>
</dbReference>
<keyword evidence="5" id="KW-0503">Monooxygenase</keyword>
<proteinExistence type="inferred from homology"/>
<organism evidence="9 10">
    <name type="scientific">Penicillium egyptiacum</name>
    <dbReference type="NCBI Taxonomy" id="1303716"/>
    <lineage>
        <taxon>Eukaryota</taxon>
        <taxon>Fungi</taxon>
        <taxon>Dikarya</taxon>
        <taxon>Ascomycota</taxon>
        <taxon>Pezizomycotina</taxon>
        <taxon>Eurotiomycetes</taxon>
        <taxon>Eurotiomycetidae</taxon>
        <taxon>Eurotiales</taxon>
        <taxon>Aspergillaceae</taxon>
        <taxon>Penicillium</taxon>
    </lineage>
</organism>
<feature type="transmembrane region" description="Helical" evidence="7">
    <location>
        <begin position="16"/>
        <end position="38"/>
    </location>
</feature>
<feature type="region of interest" description="Disordered" evidence="6">
    <location>
        <begin position="387"/>
        <end position="407"/>
    </location>
</feature>
<keyword evidence="7" id="KW-0812">Transmembrane</keyword>
<dbReference type="EMBL" id="CAJVRC010000900">
    <property type="protein sequence ID" value="CAG8909344.1"/>
    <property type="molecule type" value="Genomic_DNA"/>
</dbReference>
<feature type="domain" description="FAD-binding" evidence="8">
    <location>
        <begin position="24"/>
        <end position="352"/>
    </location>
</feature>
<dbReference type="PRINTS" id="PR00420">
    <property type="entry name" value="RNGMNOXGNASE"/>
</dbReference>
<dbReference type="AlphaFoldDB" id="A0A9W4P8T3"/>
<evidence type="ECO:0000313" key="9">
    <source>
        <dbReference type="EMBL" id="CAG8909344.1"/>
    </source>
</evidence>
<dbReference type="Gene3D" id="3.50.50.60">
    <property type="entry name" value="FAD/NAD(P)-binding domain"/>
    <property type="match status" value="1"/>
</dbReference>
<evidence type="ECO:0000256" key="4">
    <source>
        <dbReference type="ARBA" id="ARBA00023002"/>
    </source>
</evidence>
<evidence type="ECO:0000256" key="2">
    <source>
        <dbReference type="ARBA" id="ARBA00022630"/>
    </source>
</evidence>
<accession>A0A9W4P8T3</accession>
<keyword evidence="10" id="KW-1185">Reference proteome</keyword>
<keyword evidence="7" id="KW-0472">Membrane</keyword>
<dbReference type="GO" id="GO:0071949">
    <property type="term" value="F:FAD binding"/>
    <property type="evidence" value="ECO:0007669"/>
    <property type="project" value="InterPro"/>
</dbReference>